<dbReference type="Pfam" id="PF18311">
    <property type="entry name" value="Rrp40_N"/>
    <property type="match status" value="1"/>
</dbReference>
<dbReference type="GO" id="GO:0005730">
    <property type="term" value="C:nucleolus"/>
    <property type="evidence" value="ECO:0007669"/>
    <property type="project" value="UniProtKB-SubCell"/>
</dbReference>
<dbReference type="SUPFAM" id="SSF50249">
    <property type="entry name" value="Nucleic acid-binding proteins"/>
    <property type="match status" value="1"/>
</dbReference>
<dbReference type="SUPFAM" id="SSF110324">
    <property type="entry name" value="Ribosomal L27 protein-like"/>
    <property type="match status" value="1"/>
</dbReference>
<dbReference type="GO" id="GO:0000177">
    <property type="term" value="C:cytoplasmic exosome (RNase complex)"/>
    <property type="evidence" value="ECO:0007669"/>
    <property type="project" value="TreeGrafter"/>
</dbReference>
<dbReference type="InterPro" id="IPR041054">
    <property type="entry name" value="Rrp40_N_euk"/>
</dbReference>
<comment type="caution">
    <text evidence="6">The sequence shown here is derived from an EMBL/GenBank/DDBJ whole genome shotgun (WGS) entry which is preliminary data.</text>
</comment>
<evidence type="ECO:0000256" key="3">
    <source>
        <dbReference type="ARBA" id="ARBA00022835"/>
    </source>
</evidence>
<dbReference type="PANTHER" id="PTHR21321">
    <property type="entry name" value="PNAS-3 RELATED"/>
    <property type="match status" value="1"/>
</dbReference>
<evidence type="ECO:0000256" key="4">
    <source>
        <dbReference type="ARBA" id="ARBA00022884"/>
    </source>
</evidence>
<comment type="subcellular location">
    <subcellularLocation>
        <location evidence="1">Nucleus</location>
        <location evidence="1">Nucleolus</location>
    </subcellularLocation>
</comment>
<dbReference type="GO" id="GO:0071035">
    <property type="term" value="P:nuclear polyadenylation-dependent rRNA catabolic process"/>
    <property type="evidence" value="ECO:0007669"/>
    <property type="project" value="TreeGrafter"/>
</dbReference>
<evidence type="ECO:0000256" key="2">
    <source>
        <dbReference type="ARBA" id="ARBA00022490"/>
    </source>
</evidence>
<dbReference type="Proteomes" id="UP001211065">
    <property type="component" value="Unassembled WGS sequence"/>
</dbReference>
<dbReference type="CDD" id="cd05790">
    <property type="entry name" value="S1_Rrp40"/>
    <property type="match status" value="1"/>
</dbReference>
<dbReference type="GO" id="GO:0003723">
    <property type="term" value="F:RNA binding"/>
    <property type="evidence" value="ECO:0007669"/>
    <property type="project" value="UniProtKB-KW"/>
</dbReference>
<keyword evidence="4" id="KW-0694">RNA-binding</keyword>
<dbReference type="GO" id="GO:0000467">
    <property type="term" value="P:exonucleolytic trimming to generate mature 3'-end of 5.8S rRNA from tricistronic rRNA transcript (SSU-rRNA, 5.8S rRNA, LSU-rRNA)"/>
    <property type="evidence" value="ECO:0007669"/>
    <property type="project" value="TreeGrafter"/>
</dbReference>
<organism evidence="6 7">
    <name type="scientific">Clydaea vesicula</name>
    <dbReference type="NCBI Taxonomy" id="447962"/>
    <lineage>
        <taxon>Eukaryota</taxon>
        <taxon>Fungi</taxon>
        <taxon>Fungi incertae sedis</taxon>
        <taxon>Chytridiomycota</taxon>
        <taxon>Chytridiomycota incertae sedis</taxon>
        <taxon>Chytridiomycetes</taxon>
        <taxon>Lobulomycetales</taxon>
        <taxon>Lobulomycetaceae</taxon>
        <taxon>Clydaea</taxon>
    </lineage>
</organism>
<dbReference type="PANTHER" id="PTHR21321:SF1">
    <property type="entry name" value="EXOSOME COMPLEX COMPONENT RRP40"/>
    <property type="match status" value="1"/>
</dbReference>
<dbReference type="GO" id="GO:0071034">
    <property type="term" value="P:CUT catabolic process"/>
    <property type="evidence" value="ECO:0007669"/>
    <property type="project" value="TreeGrafter"/>
</dbReference>
<dbReference type="Gene3D" id="2.40.50.140">
    <property type="entry name" value="Nucleic acid-binding proteins"/>
    <property type="match status" value="1"/>
</dbReference>
<dbReference type="InterPro" id="IPR026699">
    <property type="entry name" value="Exosome_RNA_bind1/RRP40/RRP4"/>
</dbReference>
<feature type="domain" description="Exosome complex exonuclease Rrp40 N-terminal" evidence="5">
    <location>
        <begin position="21"/>
        <end position="57"/>
    </location>
</feature>
<dbReference type="GO" id="GO:0071038">
    <property type="term" value="P:TRAMP-dependent tRNA surveillance pathway"/>
    <property type="evidence" value="ECO:0007669"/>
    <property type="project" value="TreeGrafter"/>
</dbReference>
<evidence type="ECO:0000256" key="1">
    <source>
        <dbReference type="ARBA" id="ARBA00004604"/>
    </source>
</evidence>
<keyword evidence="7" id="KW-1185">Reference proteome</keyword>
<accession>A0AAD5Y1Q5</accession>
<dbReference type="EMBL" id="JADGJW010000013">
    <property type="protein sequence ID" value="KAJ3227628.1"/>
    <property type="molecule type" value="Genomic_DNA"/>
</dbReference>
<evidence type="ECO:0000313" key="7">
    <source>
        <dbReference type="Proteomes" id="UP001211065"/>
    </source>
</evidence>
<dbReference type="Gene3D" id="2.40.50.100">
    <property type="match status" value="1"/>
</dbReference>
<dbReference type="GO" id="GO:0000176">
    <property type="term" value="C:nuclear exosome (RNase complex)"/>
    <property type="evidence" value="ECO:0007669"/>
    <property type="project" value="TreeGrafter"/>
</dbReference>
<evidence type="ECO:0000313" key="6">
    <source>
        <dbReference type="EMBL" id="KAJ3227628.1"/>
    </source>
</evidence>
<dbReference type="InterPro" id="IPR012340">
    <property type="entry name" value="NA-bd_OB-fold"/>
</dbReference>
<keyword evidence="2" id="KW-0963">Cytoplasm</keyword>
<dbReference type="GO" id="GO:0071051">
    <property type="term" value="P:poly(A)-dependent snoRNA 3'-end processing"/>
    <property type="evidence" value="ECO:0007669"/>
    <property type="project" value="TreeGrafter"/>
</dbReference>
<dbReference type="AlphaFoldDB" id="A0AAD5Y1Q5"/>
<dbReference type="InterPro" id="IPR037319">
    <property type="entry name" value="Rrp40_S1"/>
</dbReference>
<dbReference type="GO" id="GO:0034475">
    <property type="term" value="P:U4 snRNA 3'-end processing"/>
    <property type="evidence" value="ECO:0007669"/>
    <property type="project" value="TreeGrafter"/>
</dbReference>
<name>A0AAD5Y1Q5_9FUNG</name>
<dbReference type="Pfam" id="PF21262">
    <property type="entry name" value="RRP40_S1"/>
    <property type="match status" value="1"/>
</dbReference>
<reference evidence="6" key="1">
    <citation type="submission" date="2020-05" db="EMBL/GenBank/DDBJ databases">
        <title>Phylogenomic resolution of chytrid fungi.</title>
        <authorList>
            <person name="Stajich J.E."/>
            <person name="Amses K."/>
            <person name="Simmons R."/>
            <person name="Seto K."/>
            <person name="Myers J."/>
            <person name="Bonds A."/>
            <person name="Quandt C.A."/>
            <person name="Barry K."/>
            <person name="Liu P."/>
            <person name="Grigoriev I."/>
            <person name="Longcore J.E."/>
            <person name="James T.Y."/>
        </authorList>
    </citation>
    <scope>NUCLEOTIDE SEQUENCE</scope>
    <source>
        <strain evidence="6">JEL0476</strain>
    </source>
</reference>
<gene>
    <name evidence="6" type="primary">RRP40</name>
    <name evidence="6" type="ORF">HK099_001135</name>
</gene>
<proteinExistence type="predicted"/>
<dbReference type="FunFam" id="2.40.50.140:FF:000127">
    <property type="entry name" value="Exosome complex component RRP40"/>
    <property type="match status" value="1"/>
</dbReference>
<evidence type="ECO:0000259" key="5">
    <source>
        <dbReference type="Pfam" id="PF18311"/>
    </source>
</evidence>
<sequence>MSINQVLLPGDKLPRELKGTIKVGPGLFQVNNDLVSFKAGFFQKKENKVWLENNQKRYVPALNDPVVGFIIGKTSDYYRVDIGGAHPATLPILAFENATKRSHPSLEVNAIIYGKVTLANKDMEPELECLLPGFGPLNSSLPSFTTQISLFLARMLISDRHPLLSSIGELFPFEVC</sequence>
<protein>
    <submittedName>
        <fullName evidence="6">Exosome non-catalytic core subunit rrp40</fullName>
    </submittedName>
</protein>
<keyword evidence="3" id="KW-0271">Exosome</keyword>